<dbReference type="InterPro" id="IPR011006">
    <property type="entry name" value="CheY-like_superfamily"/>
</dbReference>
<dbReference type="GO" id="GO:0043565">
    <property type="term" value="F:sequence-specific DNA binding"/>
    <property type="evidence" value="ECO:0007669"/>
    <property type="project" value="InterPro"/>
</dbReference>
<dbReference type="KEGG" id="taer:GT409_09250"/>
<keyword evidence="9" id="KW-0010">Activator</keyword>
<dbReference type="Gene3D" id="1.10.8.60">
    <property type="match status" value="1"/>
</dbReference>
<evidence type="ECO:0000256" key="11">
    <source>
        <dbReference type="PROSITE-ProRule" id="PRU00169"/>
    </source>
</evidence>
<evidence type="ECO:0000256" key="4">
    <source>
        <dbReference type="ARBA" id="ARBA00022741"/>
    </source>
</evidence>
<evidence type="ECO:0000256" key="7">
    <source>
        <dbReference type="ARBA" id="ARBA00023015"/>
    </source>
</evidence>
<dbReference type="GO" id="GO:0005524">
    <property type="term" value="F:ATP binding"/>
    <property type="evidence" value="ECO:0007669"/>
    <property type="project" value="UniProtKB-KW"/>
</dbReference>
<dbReference type="Proteomes" id="UP000464954">
    <property type="component" value="Chromosome"/>
</dbReference>
<dbReference type="SUPFAM" id="SSF46689">
    <property type="entry name" value="Homeodomain-like"/>
    <property type="match status" value="1"/>
</dbReference>
<dbReference type="InterPro" id="IPR009057">
    <property type="entry name" value="Homeodomain-like_sf"/>
</dbReference>
<feature type="modified residue" description="4-aspartylphosphate" evidence="11">
    <location>
        <position position="55"/>
    </location>
</feature>
<keyword evidence="3 11" id="KW-0597">Phosphoprotein</keyword>
<keyword evidence="4" id="KW-0547">Nucleotide-binding</keyword>
<keyword evidence="7" id="KW-0805">Transcription regulation</keyword>
<organism evidence="14 15">
    <name type="scientific">Tichowtungia aerotolerans</name>
    <dbReference type="NCBI Taxonomy" id="2697043"/>
    <lineage>
        <taxon>Bacteria</taxon>
        <taxon>Pseudomonadati</taxon>
        <taxon>Kiritimatiellota</taxon>
        <taxon>Tichowtungiia</taxon>
        <taxon>Tichowtungiales</taxon>
        <taxon>Tichowtungiaceae</taxon>
        <taxon>Tichowtungia</taxon>
    </lineage>
</organism>
<dbReference type="InterPro" id="IPR025944">
    <property type="entry name" value="Sigma_54_int_dom_CS"/>
</dbReference>
<dbReference type="InterPro" id="IPR025943">
    <property type="entry name" value="Sigma_54_int_dom_ATP-bd_2"/>
</dbReference>
<dbReference type="GO" id="GO:0006355">
    <property type="term" value="P:regulation of DNA-templated transcription"/>
    <property type="evidence" value="ECO:0007669"/>
    <property type="project" value="InterPro"/>
</dbReference>
<dbReference type="AlphaFoldDB" id="A0A6P1MEY0"/>
<keyword evidence="8" id="KW-0238">DNA-binding</keyword>
<dbReference type="FunFam" id="1.10.8.60:FF:000014">
    <property type="entry name" value="DNA-binding transcriptional regulator NtrC"/>
    <property type="match status" value="1"/>
</dbReference>
<evidence type="ECO:0000256" key="5">
    <source>
        <dbReference type="ARBA" id="ARBA00022840"/>
    </source>
</evidence>
<dbReference type="CDD" id="cd00009">
    <property type="entry name" value="AAA"/>
    <property type="match status" value="1"/>
</dbReference>
<dbReference type="PANTHER" id="PTHR32071:SF14">
    <property type="entry name" value="TRANSCRIPTIONAL REGULATORY PROTEIN RTCR"/>
    <property type="match status" value="1"/>
</dbReference>
<dbReference type="InterPro" id="IPR002197">
    <property type="entry name" value="HTH_Fis"/>
</dbReference>
<dbReference type="PROSITE" id="PS50110">
    <property type="entry name" value="RESPONSE_REGULATORY"/>
    <property type="match status" value="1"/>
</dbReference>
<dbReference type="Pfam" id="PF00158">
    <property type="entry name" value="Sigma54_activat"/>
    <property type="match status" value="1"/>
</dbReference>
<gene>
    <name evidence="14" type="ORF">GT409_09250</name>
</gene>
<accession>A0A6P1MEY0</accession>
<keyword evidence="5" id="KW-0067">ATP-binding</keyword>
<sequence length="440" mass="48216">MNKPEHVLVVDDSPDTLEVVRRNLTSAGYSVQTVSGVEEAIRTLNSAQVDLVITDLRMPKISGMDLIRHIRENHADTEVIMITGYASVPGAVTAMQTGAQEYLAKPFTDEELLQAVQRSVQRLRLRRAASGNGTVPSAARGILGESAPMKALGRDIGKAAQSSATVLILGESGTGKELVARAVHYSSDRASAPFIPVNCGGIPDGLLESELFGARKGAFTGAHESRPGFFQAAEGGSIFLDEIAELTLAMQAVLLRVLQDKVVFMVGAREPRKVDVRILAATNKRLETMVEKGEFREDLYYRINVIPLCLPPLRERTDDIPLLIRHFANRFAKEQGKPTPEFDDRVLQMFQTYAWPGNVRELENVVQRLVLMTESDVITAPELPELMRFSVSQSGNVRRSLAQVEAEHIQTVLASVAGNKTRAAAILGIDRKTLQNRLKA</sequence>
<dbReference type="SMART" id="SM00382">
    <property type="entry name" value="AAA"/>
    <property type="match status" value="1"/>
</dbReference>
<reference evidence="14 15" key="1">
    <citation type="submission" date="2020-01" db="EMBL/GenBank/DDBJ databases">
        <title>Ponticoccus aerotolerans gen. nov., sp. nov., an anaerobic bacterium and proposal of Ponticoccusceae fam. nov., Ponticoccusles ord. nov. and Ponticoccuse classis nov. in the phylum Kiritimatiellaeota.</title>
        <authorList>
            <person name="Zhou L.Y."/>
            <person name="Du Z.J."/>
        </authorList>
    </citation>
    <scope>NUCLEOTIDE SEQUENCE [LARGE SCALE GENOMIC DNA]</scope>
    <source>
        <strain evidence="14 15">S-5007</strain>
    </source>
</reference>
<evidence type="ECO:0000256" key="6">
    <source>
        <dbReference type="ARBA" id="ARBA00023012"/>
    </source>
</evidence>
<name>A0A6P1MEY0_9BACT</name>
<evidence type="ECO:0000256" key="1">
    <source>
        <dbReference type="ARBA" id="ARBA00004496"/>
    </source>
</evidence>
<dbReference type="PROSITE" id="PS00676">
    <property type="entry name" value="SIGMA54_INTERACT_2"/>
    <property type="match status" value="1"/>
</dbReference>
<protein>
    <submittedName>
        <fullName evidence="14">Response regulator</fullName>
    </submittedName>
</protein>
<dbReference type="PROSITE" id="PS00688">
    <property type="entry name" value="SIGMA54_INTERACT_3"/>
    <property type="match status" value="1"/>
</dbReference>
<dbReference type="SUPFAM" id="SSF52540">
    <property type="entry name" value="P-loop containing nucleoside triphosphate hydrolases"/>
    <property type="match status" value="1"/>
</dbReference>
<evidence type="ECO:0000256" key="8">
    <source>
        <dbReference type="ARBA" id="ARBA00023125"/>
    </source>
</evidence>
<keyword evidence="6" id="KW-0902">Two-component regulatory system</keyword>
<dbReference type="FunFam" id="3.40.50.2300:FF:000018">
    <property type="entry name" value="DNA-binding transcriptional regulator NtrC"/>
    <property type="match status" value="1"/>
</dbReference>
<dbReference type="FunFam" id="3.40.50.300:FF:000006">
    <property type="entry name" value="DNA-binding transcriptional regulator NtrC"/>
    <property type="match status" value="1"/>
</dbReference>
<evidence type="ECO:0000256" key="2">
    <source>
        <dbReference type="ARBA" id="ARBA00022490"/>
    </source>
</evidence>
<evidence type="ECO:0000313" key="14">
    <source>
        <dbReference type="EMBL" id="QHI69635.1"/>
    </source>
</evidence>
<dbReference type="InterPro" id="IPR002078">
    <property type="entry name" value="Sigma_54_int"/>
</dbReference>
<proteinExistence type="predicted"/>
<dbReference type="Pfam" id="PF25601">
    <property type="entry name" value="AAA_lid_14"/>
    <property type="match status" value="1"/>
</dbReference>
<evidence type="ECO:0000256" key="3">
    <source>
        <dbReference type="ARBA" id="ARBA00022553"/>
    </source>
</evidence>
<dbReference type="Pfam" id="PF02954">
    <property type="entry name" value="HTH_8"/>
    <property type="match status" value="1"/>
</dbReference>
<feature type="domain" description="Sigma-54 factor interaction" evidence="12">
    <location>
        <begin position="142"/>
        <end position="371"/>
    </location>
</feature>
<dbReference type="PROSITE" id="PS00675">
    <property type="entry name" value="SIGMA54_INTERACT_1"/>
    <property type="match status" value="1"/>
</dbReference>
<dbReference type="PRINTS" id="PR01590">
    <property type="entry name" value="HTHFIS"/>
</dbReference>
<dbReference type="EMBL" id="CP047593">
    <property type="protein sequence ID" value="QHI69635.1"/>
    <property type="molecule type" value="Genomic_DNA"/>
</dbReference>
<dbReference type="Gene3D" id="3.40.50.2300">
    <property type="match status" value="1"/>
</dbReference>
<comment type="subcellular location">
    <subcellularLocation>
        <location evidence="1">Cytoplasm</location>
    </subcellularLocation>
</comment>
<dbReference type="PANTHER" id="PTHR32071">
    <property type="entry name" value="TRANSCRIPTIONAL REGULATORY PROTEIN"/>
    <property type="match status" value="1"/>
</dbReference>
<dbReference type="InterPro" id="IPR027417">
    <property type="entry name" value="P-loop_NTPase"/>
</dbReference>
<dbReference type="SUPFAM" id="SSF52172">
    <property type="entry name" value="CheY-like"/>
    <property type="match status" value="1"/>
</dbReference>
<evidence type="ECO:0000313" key="15">
    <source>
        <dbReference type="Proteomes" id="UP000464954"/>
    </source>
</evidence>
<dbReference type="InterPro" id="IPR001789">
    <property type="entry name" value="Sig_transdc_resp-reg_receiver"/>
</dbReference>
<feature type="domain" description="Response regulatory" evidence="13">
    <location>
        <begin position="6"/>
        <end position="120"/>
    </location>
</feature>
<dbReference type="InterPro" id="IPR025662">
    <property type="entry name" value="Sigma_54_int_dom_ATP-bd_1"/>
</dbReference>
<dbReference type="Gene3D" id="3.40.50.300">
    <property type="entry name" value="P-loop containing nucleotide triphosphate hydrolases"/>
    <property type="match status" value="1"/>
</dbReference>
<dbReference type="Pfam" id="PF00072">
    <property type="entry name" value="Response_reg"/>
    <property type="match status" value="1"/>
</dbReference>
<dbReference type="RefSeq" id="WP_160628817.1">
    <property type="nucleotide sequence ID" value="NZ_CP047593.1"/>
</dbReference>
<evidence type="ECO:0000259" key="12">
    <source>
        <dbReference type="PROSITE" id="PS50045"/>
    </source>
</evidence>
<dbReference type="InterPro" id="IPR058031">
    <property type="entry name" value="AAA_lid_NorR"/>
</dbReference>
<evidence type="ECO:0000256" key="10">
    <source>
        <dbReference type="ARBA" id="ARBA00023163"/>
    </source>
</evidence>
<dbReference type="Gene3D" id="1.10.10.60">
    <property type="entry name" value="Homeodomain-like"/>
    <property type="match status" value="1"/>
</dbReference>
<keyword evidence="15" id="KW-1185">Reference proteome</keyword>
<keyword evidence="2" id="KW-0963">Cytoplasm</keyword>
<keyword evidence="10" id="KW-0804">Transcription</keyword>
<dbReference type="SMART" id="SM00448">
    <property type="entry name" value="REC"/>
    <property type="match status" value="1"/>
</dbReference>
<dbReference type="InterPro" id="IPR003593">
    <property type="entry name" value="AAA+_ATPase"/>
</dbReference>
<dbReference type="GO" id="GO:0005737">
    <property type="term" value="C:cytoplasm"/>
    <property type="evidence" value="ECO:0007669"/>
    <property type="project" value="UniProtKB-SubCell"/>
</dbReference>
<evidence type="ECO:0000259" key="13">
    <source>
        <dbReference type="PROSITE" id="PS50110"/>
    </source>
</evidence>
<dbReference type="PROSITE" id="PS50045">
    <property type="entry name" value="SIGMA54_INTERACT_4"/>
    <property type="match status" value="1"/>
</dbReference>
<dbReference type="GO" id="GO:0000160">
    <property type="term" value="P:phosphorelay signal transduction system"/>
    <property type="evidence" value="ECO:0007669"/>
    <property type="project" value="UniProtKB-KW"/>
</dbReference>
<evidence type="ECO:0000256" key="9">
    <source>
        <dbReference type="ARBA" id="ARBA00023159"/>
    </source>
</evidence>